<dbReference type="EMBL" id="MAVT02001185">
    <property type="protein sequence ID" value="POS71725.1"/>
    <property type="molecule type" value="Genomic_DNA"/>
</dbReference>
<name>A0A2P5HNB6_DIAHE</name>
<feature type="signal peptide" evidence="1">
    <location>
        <begin position="1"/>
        <end position="21"/>
    </location>
</feature>
<dbReference type="AlphaFoldDB" id="A0A2P5HNB6"/>
<organism evidence="2 3">
    <name type="scientific">Diaporthe helianthi</name>
    <dbReference type="NCBI Taxonomy" id="158607"/>
    <lineage>
        <taxon>Eukaryota</taxon>
        <taxon>Fungi</taxon>
        <taxon>Dikarya</taxon>
        <taxon>Ascomycota</taxon>
        <taxon>Pezizomycotina</taxon>
        <taxon>Sordariomycetes</taxon>
        <taxon>Sordariomycetidae</taxon>
        <taxon>Diaporthales</taxon>
        <taxon>Diaporthaceae</taxon>
        <taxon>Diaporthe</taxon>
    </lineage>
</organism>
<sequence>MRFNKHVMVAVVTALLGSISATPVEMDSISATPVETDSTSATPVEMDFKQLTERAGKYDPAISFATWTDGRCSSGQVDYQKPDGSCISLPGQSMKIWWLASGCRMLLGDCYNSVNPNWRYVSNECVPIGDKYKYQIYC</sequence>
<dbReference type="Proteomes" id="UP000094444">
    <property type="component" value="Unassembled WGS sequence"/>
</dbReference>
<protein>
    <submittedName>
        <fullName evidence="2">Uncharacterized protein</fullName>
    </submittedName>
</protein>
<accession>A0A2P5HNB6</accession>
<comment type="caution">
    <text evidence="2">The sequence shown here is derived from an EMBL/GenBank/DDBJ whole genome shotgun (WGS) entry which is preliminary data.</text>
</comment>
<evidence type="ECO:0000313" key="2">
    <source>
        <dbReference type="EMBL" id="POS71725.1"/>
    </source>
</evidence>
<proteinExistence type="predicted"/>
<keyword evidence="1" id="KW-0732">Signal</keyword>
<gene>
    <name evidence="2" type="ORF">DHEL01_v209877</name>
</gene>
<evidence type="ECO:0000313" key="3">
    <source>
        <dbReference type="Proteomes" id="UP000094444"/>
    </source>
</evidence>
<dbReference type="OrthoDB" id="3692874at2759"/>
<evidence type="ECO:0000256" key="1">
    <source>
        <dbReference type="SAM" id="SignalP"/>
    </source>
</evidence>
<reference evidence="2" key="1">
    <citation type="submission" date="2017-09" db="EMBL/GenBank/DDBJ databases">
        <title>Polyketide synthases of a Diaporthe helianthi virulent isolate.</title>
        <authorList>
            <person name="Baroncelli R."/>
        </authorList>
    </citation>
    <scope>NUCLEOTIDE SEQUENCE [LARGE SCALE GENOMIC DNA]</scope>
    <source>
        <strain evidence="2">7/96</strain>
    </source>
</reference>
<feature type="chain" id="PRO_5015196895" evidence="1">
    <location>
        <begin position="22"/>
        <end position="138"/>
    </location>
</feature>
<dbReference type="InParanoid" id="A0A2P5HNB6"/>
<keyword evidence="3" id="KW-1185">Reference proteome</keyword>